<dbReference type="InterPro" id="IPR027417">
    <property type="entry name" value="P-loop_NTPase"/>
</dbReference>
<keyword evidence="2" id="KW-1185">Reference proteome</keyword>
<accession>A0ABT0BDJ9</accession>
<gene>
    <name evidence="1" type="ORF">MTR62_10535</name>
</gene>
<dbReference type="EMBL" id="JALHLF010000035">
    <property type="protein sequence ID" value="MCJ2183124.1"/>
    <property type="molecule type" value="Genomic_DNA"/>
</dbReference>
<name>A0ABT0BDJ9_9SPHN</name>
<evidence type="ECO:0008006" key="3">
    <source>
        <dbReference type="Google" id="ProtNLM"/>
    </source>
</evidence>
<dbReference type="Gene3D" id="3.40.50.300">
    <property type="entry name" value="P-loop containing nucleotide triphosphate hydrolases"/>
    <property type="match status" value="1"/>
</dbReference>
<dbReference type="Proteomes" id="UP001162881">
    <property type="component" value="Unassembled WGS sequence"/>
</dbReference>
<dbReference type="SUPFAM" id="SSF52540">
    <property type="entry name" value="P-loop containing nucleoside triphosphate hydrolases"/>
    <property type="match status" value="1"/>
</dbReference>
<comment type="caution">
    <text evidence="1">The sequence shown here is derived from an EMBL/GenBank/DDBJ whole genome shotgun (WGS) entry which is preliminary data.</text>
</comment>
<organism evidence="1 2">
    <name type="scientific">Novosphingobium organovorum</name>
    <dbReference type="NCBI Taxonomy" id="2930092"/>
    <lineage>
        <taxon>Bacteria</taxon>
        <taxon>Pseudomonadati</taxon>
        <taxon>Pseudomonadota</taxon>
        <taxon>Alphaproteobacteria</taxon>
        <taxon>Sphingomonadales</taxon>
        <taxon>Sphingomonadaceae</taxon>
        <taxon>Novosphingobium</taxon>
    </lineage>
</organism>
<protein>
    <recommendedName>
        <fullName evidence="3">Sulfotransferase family protein</fullName>
    </recommendedName>
</protein>
<evidence type="ECO:0000313" key="1">
    <source>
        <dbReference type="EMBL" id="MCJ2183124.1"/>
    </source>
</evidence>
<reference evidence="1" key="1">
    <citation type="submission" date="2022-03" db="EMBL/GenBank/DDBJ databases">
        <title>Identification of a novel bacterium isolated from mangrove sediments.</title>
        <authorList>
            <person name="Pan X."/>
        </authorList>
    </citation>
    <scope>NUCLEOTIDE SEQUENCE</scope>
    <source>
        <strain evidence="1">B1949</strain>
    </source>
</reference>
<sequence length="300" mass="33962">MTTLIHPGFHKTGTTWLQAELFKDARVFHSLFSHFEIDDMLVRPHDFAFDAERARLAIEARASQKQPGQIDVISSEILSGNPFTGARDARTNADRLHQVLPDAHILLTVRAQKSMLRSLYMQYAQRGGRRSLDEFATRTCEPGYFWFDLDLIQFHRLAEYYGALFGHDKVLVLPQELLARDRDEYFRTLYRFLTGQPPAAELTVSRTKAVGASAPSAGVPLLRLANLIRKAPLNPEAVETLNPLGKLLHRAAYNFNVNEKSARRKLAAQASRHIDDRYAASNRILQRYCPVSLADLGYAL</sequence>
<evidence type="ECO:0000313" key="2">
    <source>
        <dbReference type="Proteomes" id="UP001162881"/>
    </source>
</evidence>
<proteinExistence type="predicted"/>
<dbReference type="RefSeq" id="WP_244020474.1">
    <property type="nucleotide sequence ID" value="NZ_JALHLF010000035.1"/>
</dbReference>